<reference evidence="2" key="1">
    <citation type="submission" date="2023-05" db="EMBL/GenBank/DDBJ databases">
        <title>Nepenthes gracilis genome sequencing.</title>
        <authorList>
            <person name="Fukushima K."/>
        </authorList>
    </citation>
    <scope>NUCLEOTIDE SEQUENCE</scope>
    <source>
        <strain evidence="2">SING2019-196</strain>
    </source>
</reference>
<proteinExistence type="predicted"/>
<dbReference type="AlphaFoldDB" id="A0AAD3SES4"/>
<accession>A0AAD3SES4</accession>
<dbReference type="EMBL" id="BSYO01000009">
    <property type="protein sequence ID" value="GMH09362.1"/>
    <property type="molecule type" value="Genomic_DNA"/>
</dbReference>
<evidence type="ECO:0000313" key="2">
    <source>
        <dbReference type="EMBL" id="GMH09362.1"/>
    </source>
</evidence>
<dbReference type="Proteomes" id="UP001279734">
    <property type="component" value="Unassembled WGS sequence"/>
</dbReference>
<comment type="caution">
    <text evidence="2">The sequence shown here is derived from an EMBL/GenBank/DDBJ whole genome shotgun (WGS) entry which is preliminary data.</text>
</comment>
<dbReference type="InterPro" id="IPR056866">
    <property type="entry name" value="Znf_WRKY19"/>
</dbReference>
<dbReference type="PANTHER" id="PTHR31827:SF40">
    <property type="entry name" value="F22C12.10"/>
    <property type="match status" value="1"/>
</dbReference>
<gene>
    <name evidence="2" type="ORF">Nepgr_011203</name>
</gene>
<feature type="domain" description="WRKY19-like zinc finger" evidence="1">
    <location>
        <begin position="220"/>
        <end position="244"/>
    </location>
</feature>
<sequence>MCNLLVVVRVQEVHPVFVLLMVVEGGARNLAATRELKAELPSARHMEVDDDVNSSGARRVQKDSQIFVFPTVEGSDAIMIIALDWPEGSLDYESHMAAGRAVRGRTAVEVQKVHLDYASLMVVPRNANILLAQKEHKGAQFSAKLMVVENNAQSKEAQRVQKEAHFSARVMVEGSGVHSLTVHGGTSFCVAHVGGKRCVVLECIKSARGRTDFCVHYGGGKHCIFDGCSKSAQSSTDFCWAHSGGTRCSLCGPLALGETGLFSMHGALIQDQKVHGDVTLGLLVQNLKCCRPNKVEDLPSEEVSADAI</sequence>
<evidence type="ECO:0000259" key="1">
    <source>
        <dbReference type="Pfam" id="PF24906"/>
    </source>
</evidence>
<organism evidence="2 3">
    <name type="scientific">Nepenthes gracilis</name>
    <name type="common">Slender pitcher plant</name>
    <dbReference type="NCBI Taxonomy" id="150966"/>
    <lineage>
        <taxon>Eukaryota</taxon>
        <taxon>Viridiplantae</taxon>
        <taxon>Streptophyta</taxon>
        <taxon>Embryophyta</taxon>
        <taxon>Tracheophyta</taxon>
        <taxon>Spermatophyta</taxon>
        <taxon>Magnoliopsida</taxon>
        <taxon>eudicotyledons</taxon>
        <taxon>Gunneridae</taxon>
        <taxon>Pentapetalae</taxon>
        <taxon>Caryophyllales</taxon>
        <taxon>Nepenthaceae</taxon>
        <taxon>Nepenthes</taxon>
    </lineage>
</organism>
<dbReference type="Pfam" id="PF24906">
    <property type="entry name" value="Zf_WRKY19"/>
    <property type="match status" value="1"/>
</dbReference>
<protein>
    <recommendedName>
        <fullName evidence="1">WRKY19-like zinc finger domain-containing protein</fullName>
    </recommendedName>
</protein>
<dbReference type="PANTHER" id="PTHR31827">
    <property type="entry name" value="EMB|CAB89363.1"/>
    <property type="match status" value="1"/>
</dbReference>
<name>A0AAD3SES4_NEPGR</name>
<evidence type="ECO:0000313" key="3">
    <source>
        <dbReference type="Proteomes" id="UP001279734"/>
    </source>
</evidence>
<keyword evidence="3" id="KW-1185">Reference proteome</keyword>